<dbReference type="OrthoDB" id="6199386at2"/>
<dbReference type="Pfam" id="PF19837">
    <property type="entry name" value="DUF6316"/>
    <property type="match status" value="1"/>
</dbReference>
<accession>A0YA22</accession>
<evidence type="ECO:0000259" key="1">
    <source>
        <dbReference type="Pfam" id="PF19837"/>
    </source>
</evidence>
<sequence length="72" mass="7975">MNNRDGELGNVPLRSDRFFAAQGEWFFSTREGTSIGPFDDKPEAAQGLEDFVEFMSLAQPKTLSKLYAALAS</sequence>
<reference evidence="2 3" key="1">
    <citation type="journal article" date="2010" name="J. Bacteriol.">
        <title>Genome sequence of the oligotrophic marine Gammaproteobacterium HTCC2143, isolated from the Oregon Coast.</title>
        <authorList>
            <person name="Oh H.M."/>
            <person name="Kang I."/>
            <person name="Ferriera S."/>
            <person name="Giovannoni S.J."/>
            <person name="Cho J.C."/>
        </authorList>
    </citation>
    <scope>NUCLEOTIDE SEQUENCE [LARGE SCALE GENOMIC DNA]</scope>
    <source>
        <strain evidence="2 3">HTCC2143</strain>
    </source>
</reference>
<dbReference type="STRING" id="247633.GP2143_17011"/>
<dbReference type="AlphaFoldDB" id="A0YA22"/>
<feature type="domain" description="DUF6316" evidence="1">
    <location>
        <begin position="5"/>
        <end position="56"/>
    </location>
</feature>
<gene>
    <name evidence="2" type="ORF">GP2143_17011</name>
</gene>
<dbReference type="eggNOG" id="ENOG5030P03">
    <property type="taxonomic scope" value="Bacteria"/>
</dbReference>
<dbReference type="EMBL" id="AAVT01000001">
    <property type="protein sequence ID" value="EAW32976.1"/>
    <property type="molecule type" value="Genomic_DNA"/>
</dbReference>
<name>A0YA22_9GAMM</name>
<keyword evidence="3" id="KW-1185">Reference proteome</keyword>
<organism evidence="2 3">
    <name type="scientific">marine gamma proteobacterium HTCC2143</name>
    <dbReference type="NCBI Taxonomy" id="247633"/>
    <lineage>
        <taxon>Bacteria</taxon>
        <taxon>Pseudomonadati</taxon>
        <taxon>Pseudomonadota</taxon>
        <taxon>Gammaproteobacteria</taxon>
        <taxon>Cellvibrionales</taxon>
        <taxon>Spongiibacteraceae</taxon>
        <taxon>BD1-7 clade</taxon>
    </lineage>
</organism>
<evidence type="ECO:0000313" key="2">
    <source>
        <dbReference type="EMBL" id="EAW32976.1"/>
    </source>
</evidence>
<comment type="caution">
    <text evidence="2">The sequence shown here is derived from an EMBL/GenBank/DDBJ whole genome shotgun (WGS) entry which is preliminary data.</text>
</comment>
<evidence type="ECO:0000313" key="3">
    <source>
        <dbReference type="Proteomes" id="UP000004931"/>
    </source>
</evidence>
<proteinExistence type="predicted"/>
<dbReference type="Proteomes" id="UP000004931">
    <property type="component" value="Unassembled WGS sequence"/>
</dbReference>
<dbReference type="InterPro" id="IPR045630">
    <property type="entry name" value="DUF6316"/>
</dbReference>
<protein>
    <recommendedName>
        <fullName evidence="1">DUF6316 domain-containing protein</fullName>
    </recommendedName>
</protein>